<dbReference type="Proteomes" id="UP000011083">
    <property type="component" value="Unassembled WGS sequence"/>
</dbReference>
<dbReference type="OrthoDB" id="48130at2759"/>
<dbReference type="EMBL" id="KB008149">
    <property type="protein sequence ID" value="ELR11493.1"/>
    <property type="molecule type" value="Genomic_DNA"/>
</dbReference>
<dbReference type="AlphaFoldDB" id="L8GFI8"/>
<dbReference type="PANTHER" id="PTHR13651">
    <property type="entry name" value="PROTEIN ABITRAM"/>
    <property type="match status" value="1"/>
</dbReference>
<dbReference type="PANTHER" id="PTHR13651:SF0">
    <property type="entry name" value="PROTEIN ABITRAM"/>
    <property type="match status" value="1"/>
</dbReference>
<dbReference type="KEGG" id="acan:ACA1_027280"/>
<dbReference type="STRING" id="1257118.L8GFI8"/>
<accession>L8GFI8</accession>
<keyword evidence="3" id="KW-1185">Reference proteome</keyword>
<sequence>MELLEEDERDEIPFSGIPDVISRYYIQYFFMNVDGIEGHDMYVYQHSNHNCIIGAAETHPIVREGKTVTHINFQPGKIDHLKLQIKGKGKKDASAANTNASAMDLETAAPQPPL</sequence>
<dbReference type="VEuPathDB" id="AmoebaDB:ACA1_027280"/>
<feature type="region of interest" description="Disordered" evidence="1">
    <location>
        <begin position="89"/>
        <end position="114"/>
    </location>
</feature>
<dbReference type="GeneID" id="14911931"/>
<dbReference type="RefSeq" id="XP_004333506.1">
    <property type="nucleotide sequence ID" value="XM_004333458.1"/>
</dbReference>
<reference evidence="2 3" key="1">
    <citation type="journal article" date="2013" name="Genome Biol.">
        <title>Genome of Acanthamoeba castellanii highlights extensive lateral gene transfer and early evolution of tyrosine kinase signaling.</title>
        <authorList>
            <person name="Clarke M."/>
            <person name="Lohan A.J."/>
            <person name="Liu B."/>
            <person name="Lagkouvardos I."/>
            <person name="Roy S."/>
            <person name="Zafar N."/>
            <person name="Bertelli C."/>
            <person name="Schilde C."/>
            <person name="Kianianmomeni A."/>
            <person name="Burglin T.R."/>
            <person name="Frech C."/>
            <person name="Turcotte B."/>
            <person name="Kopec K.O."/>
            <person name="Synnott J.M."/>
            <person name="Choo C."/>
            <person name="Paponov I."/>
            <person name="Finkler A."/>
            <person name="Soon Heng Tan C."/>
            <person name="Hutchins A.P."/>
            <person name="Weinmeier T."/>
            <person name="Rattei T."/>
            <person name="Chu J.S."/>
            <person name="Gimenez G."/>
            <person name="Irimia M."/>
            <person name="Rigden D.J."/>
            <person name="Fitzpatrick D.A."/>
            <person name="Lorenzo-Morales J."/>
            <person name="Bateman A."/>
            <person name="Chiu C.H."/>
            <person name="Tang P."/>
            <person name="Hegemann P."/>
            <person name="Fromm H."/>
            <person name="Raoult D."/>
            <person name="Greub G."/>
            <person name="Miranda-Saavedra D."/>
            <person name="Chen N."/>
            <person name="Nash P."/>
            <person name="Ginger M.L."/>
            <person name="Horn M."/>
            <person name="Schaap P."/>
            <person name="Caler L."/>
            <person name="Loftus B."/>
        </authorList>
    </citation>
    <scope>NUCLEOTIDE SEQUENCE [LARGE SCALE GENOMIC DNA]</scope>
    <source>
        <strain evidence="2 3">Neff</strain>
    </source>
</reference>
<evidence type="ECO:0000256" key="1">
    <source>
        <dbReference type="SAM" id="MobiDB-lite"/>
    </source>
</evidence>
<evidence type="ECO:0000313" key="3">
    <source>
        <dbReference type="Proteomes" id="UP000011083"/>
    </source>
</evidence>
<protein>
    <submittedName>
        <fullName evidence="2">Uncharacterized protein</fullName>
    </submittedName>
</protein>
<name>L8GFI8_ACACF</name>
<evidence type="ECO:0000313" key="2">
    <source>
        <dbReference type="EMBL" id="ELR11493.1"/>
    </source>
</evidence>
<organism evidence="2 3">
    <name type="scientific">Acanthamoeba castellanii (strain ATCC 30010 / Neff)</name>
    <dbReference type="NCBI Taxonomy" id="1257118"/>
    <lineage>
        <taxon>Eukaryota</taxon>
        <taxon>Amoebozoa</taxon>
        <taxon>Discosea</taxon>
        <taxon>Longamoebia</taxon>
        <taxon>Centramoebida</taxon>
        <taxon>Acanthamoebidae</taxon>
        <taxon>Acanthamoeba</taxon>
    </lineage>
</organism>
<proteinExistence type="predicted"/>
<dbReference type="InterPro" id="IPR039169">
    <property type="entry name" value="Abitram"/>
</dbReference>
<gene>
    <name evidence="2" type="ORF">ACA1_027280</name>
</gene>